<keyword evidence="6 9" id="KW-1133">Transmembrane helix</keyword>
<dbReference type="GO" id="GO:1902600">
    <property type="term" value="P:proton transmembrane transport"/>
    <property type="evidence" value="ECO:0007669"/>
    <property type="project" value="InterPro"/>
</dbReference>
<dbReference type="EMBL" id="JACDUU010000005">
    <property type="protein sequence ID" value="MBA2872140.1"/>
    <property type="molecule type" value="Genomic_DNA"/>
</dbReference>
<dbReference type="InterPro" id="IPR003148">
    <property type="entry name" value="RCK_N"/>
</dbReference>
<gene>
    <name evidence="11" type="ORF">HNQ85_002430</name>
</gene>
<keyword evidence="12" id="KW-1185">Reference proteome</keyword>
<dbReference type="SUPFAM" id="SSF51735">
    <property type="entry name" value="NAD(P)-binding Rossmann-fold domains"/>
    <property type="match status" value="1"/>
</dbReference>
<evidence type="ECO:0000256" key="5">
    <source>
        <dbReference type="ARBA" id="ARBA00022692"/>
    </source>
</evidence>
<feature type="transmembrane region" description="Helical" evidence="9">
    <location>
        <begin position="235"/>
        <end position="260"/>
    </location>
</feature>
<keyword evidence="3" id="KW-0813">Transport</keyword>
<comment type="similarity">
    <text evidence="2">Belongs to the monovalent cation:proton antiporter 2 (CPA2) transporter (TC 2.A.37) family.</text>
</comment>
<name>A0A7W0BW21_9BACL</name>
<dbReference type="Gene3D" id="3.40.50.720">
    <property type="entry name" value="NAD(P)-binding Rossmann-like Domain"/>
    <property type="match status" value="1"/>
</dbReference>
<reference evidence="11 12" key="1">
    <citation type="submission" date="2020-07" db="EMBL/GenBank/DDBJ databases">
        <title>Genomic Encyclopedia of Type Strains, Phase IV (KMG-IV): sequencing the most valuable type-strain genomes for metagenomic binning, comparative biology and taxonomic classification.</title>
        <authorList>
            <person name="Goeker M."/>
        </authorList>
    </citation>
    <scope>NUCLEOTIDE SEQUENCE [LARGE SCALE GENOMIC DNA]</scope>
    <source>
        <strain evidence="11 12">DSM 25220</strain>
    </source>
</reference>
<feature type="transmembrane region" description="Helical" evidence="9">
    <location>
        <begin position="58"/>
        <end position="80"/>
    </location>
</feature>
<dbReference type="GO" id="GO:0008324">
    <property type="term" value="F:monoatomic cation transmembrane transporter activity"/>
    <property type="evidence" value="ECO:0007669"/>
    <property type="project" value="InterPro"/>
</dbReference>
<dbReference type="PROSITE" id="PS51202">
    <property type="entry name" value="RCK_C"/>
    <property type="match status" value="1"/>
</dbReference>
<dbReference type="InterPro" id="IPR038770">
    <property type="entry name" value="Na+/solute_symporter_sf"/>
</dbReference>
<dbReference type="InterPro" id="IPR006037">
    <property type="entry name" value="RCK_C"/>
</dbReference>
<feature type="transmembrane region" description="Helical" evidence="9">
    <location>
        <begin position="132"/>
        <end position="152"/>
    </location>
</feature>
<feature type="transmembrane region" description="Helical" evidence="9">
    <location>
        <begin position="309"/>
        <end position="334"/>
    </location>
</feature>
<dbReference type="AlphaFoldDB" id="A0A7W0BW21"/>
<dbReference type="Pfam" id="PF00999">
    <property type="entry name" value="Na_H_Exchanger"/>
    <property type="match status" value="1"/>
</dbReference>
<dbReference type="Gene3D" id="1.20.1530.20">
    <property type="match status" value="1"/>
</dbReference>
<protein>
    <submittedName>
        <fullName evidence="11">CPA2 family monovalent cation:H+ antiporter-2</fullName>
    </submittedName>
</protein>
<accession>A0A7W0BW21</accession>
<proteinExistence type="inferred from homology"/>
<organism evidence="11 12">
    <name type="scientific">[Anoxybacillus] calidus</name>
    <dbReference type="NCBI Taxonomy" id="575178"/>
    <lineage>
        <taxon>Bacteria</taxon>
        <taxon>Bacillati</taxon>
        <taxon>Bacillota</taxon>
        <taxon>Bacilli</taxon>
        <taxon>Bacillales</taxon>
        <taxon>Anoxybacillaceae</taxon>
        <taxon>Paranoxybacillus</taxon>
    </lineage>
</organism>
<evidence type="ECO:0000256" key="8">
    <source>
        <dbReference type="ARBA" id="ARBA00023136"/>
    </source>
</evidence>
<evidence type="ECO:0000256" key="6">
    <source>
        <dbReference type="ARBA" id="ARBA00022989"/>
    </source>
</evidence>
<keyword evidence="4" id="KW-0050">Antiport</keyword>
<dbReference type="PANTHER" id="PTHR43562">
    <property type="entry name" value="NAPA-TYPE SODIUM/HYDROGEN ANTIPORTER"/>
    <property type="match status" value="1"/>
</dbReference>
<dbReference type="Proteomes" id="UP000580891">
    <property type="component" value="Unassembled WGS sequence"/>
</dbReference>
<dbReference type="Pfam" id="PF02254">
    <property type="entry name" value="TrkA_N"/>
    <property type="match status" value="1"/>
</dbReference>
<dbReference type="RefSeq" id="WP_181537935.1">
    <property type="nucleotide sequence ID" value="NZ_JACDUU010000005.1"/>
</dbReference>
<feature type="transmembrane region" description="Helical" evidence="9">
    <location>
        <begin position="193"/>
        <end position="214"/>
    </location>
</feature>
<evidence type="ECO:0000256" key="3">
    <source>
        <dbReference type="ARBA" id="ARBA00022448"/>
    </source>
</evidence>
<feature type="transmembrane region" description="Helical" evidence="9">
    <location>
        <begin position="6"/>
        <end position="24"/>
    </location>
</feature>
<dbReference type="GO" id="GO:0006813">
    <property type="term" value="P:potassium ion transport"/>
    <property type="evidence" value="ECO:0007669"/>
    <property type="project" value="InterPro"/>
</dbReference>
<dbReference type="InterPro" id="IPR006153">
    <property type="entry name" value="Cation/H_exchanger_TM"/>
</dbReference>
<evidence type="ECO:0000313" key="12">
    <source>
        <dbReference type="Proteomes" id="UP000580891"/>
    </source>
</evidence>
<dbReference type="Gene3D" id="3.30.70.1450">
    <property type="entry name" value="Regulator of K+ conductance, C-terminal domain"/>
    <property type="match status" value="1"/>
</dbReference>
<comment type="caution">
    <text evidence="11">The sequence shown here is derived from an EMBL/GenBank/DDBJ whole genome shotgun (WGS) entry which is preliminary data.</text>
</comment>
<dbReference type="GO" id="GO:0015297">
    <property type="term" value="F:antiporter activity"/>
    <property type="evidence" value="ECO:0007669"/>
    <property type="project" value="UniProtKB-KW"/>
</dbReference>
<feature type="transmembrane region" description="Helical" evidence="9">
    <location>
        <begin position="31"/>
        <end position="52"/>
    </location>
</feature>
<dbReference type="SUPFAM" id="SSF116726">
    <property type="entry name" value="TrkA C-terminal domain-like"/>
    <property type="match status" value="1"/>
</dbReference>
<dbReference type="Pfam" id="PF02080">
    <property type="entry name" value="TrkA_C"/>
    <property type="match status" value="1"/>
</dbReference>
<comment type="subcellular location">
    <subcellularLocation>
        <location evidence="1">Membrane</location>
        <topology evidence="1">Multi-pass membrane protein</topology>
    </subcellularLocation>
</comment>
<evidence type="ECO:0000256" key="9">
    <source>
        <dbReference type="SAM" id="Phobius"/>
    </source>
</evidence>
<sequence length="618" mass="68327">MEEHGSITSLVIVIVVAFLTPILLHRFRLHIIPVVVAEIIVGLMIGKTGFNIVKPDAWIEILSTLGFIFLMFLSGLEIDFSSFAGNKKKEKLANGKYAPNPFLIAALIFLGIFVISLGLSYLFVVLGYIDNAFLMTLIISTISLGVVVPTLKDAQMMKTNVGQIILLVAVISDLVTMILLAVFVSIYDTGHGNTWLLLGLFVVGVLFYFLGKYFRNLSFMETMAKGTIQIGTRAVFALIIVLVALSETLGAENILGAFLAGVLVSMLSPNQELVHKLDSFGYGFLIPIFFVMVGVNLDLGSLFAEPKILLLIPLLFIALVISKMVPVYMMRFWYDKKTALASGFLLVSTLSLVIAAATIAERMNMIGEEMKGALILVAVLTSIISPILFKKLYPKLSEDEHKLKVHFIGANQFTLPVTRELDEKLYGVTLYHTKQEKIELPIAQPVFPIVEVNDYALETLSSEQVFTADILIASTGTEQLNAEIAIFAKEQGVERVIALVGTSELDEKLRAMNIEVISILFSTKALLKALIESPSVVNILTNQESALYQIEMNNLQYDGVMLRHFPFTGDCIIVRIFRGKDSIVPHGDTELHIGDRLVVTGSKEYVDELRRVLEFCMT</sequence>
<feature type="domain" description="RCK C-terminal" evidence="10">
    <location>
        <begin position="533"/>
        <end position="615"/>
    </location>
</feature>
<feature type="transmembrane region" description="Helical" evidence="9">
    <location>
        <begin position="372"/>
        <end position="389"/>
    </location>
</feature>
<evidence type="ECO:0000256" key="7">
    <source>
        <dbReference type="ARBA" id="ARBA00023065"/>
    </source>
</evidence>
<keyword evidence="5 9" id="KW-0812">Transmembrane</keyword>
<feature type="transmembrane region" description="Helical" evidence="9">
    <location>
        <begin position="164"/>
        <end position="187"/>
    </location>
</feature>
<evidence type="ECO:0000259" key="10">
    <source>
        <dbReference type="PROSITE" id="PS51202"/>
    </source>
</evidence>
<evidence type="ECO:0000256" key="1">
    <source>
        <dbReference type="ARBA" id="ARBA00004141"/>
    </source>
</evidence>
<evidence type="ECO:0000313" key="11">
    <source>
        <dbReference type="EMBL" id="MBA2872140.1"/>
    </source>
</evidence>
<feature type="transmembrane region" description="Helical" evidence="9">
    <location>
        <begin position="280"/>
        <end position="297"/>
    </location>
</feature>
<dbReference type="GO" id="GO:0016020">
    <property type="term" value="C:membrane"/>
    <property type="evidence" value="ECO:0007669"/>
    <property type="project" value="UniProtKB-SubCell"/>
</dbReference>
<dbReference type="InterPro" id="IPR036721">
    <property type="entry name" value="RCK_C_sf"/>
</dbReference>
<keyword evidence="8 9" id="KW-0472">Membrane</keyword>
<evidence type="ECO:0000256" key="2">
    <source>
        <dbReference type="ARBA" id="ARBA00005551"/>
    </source>
</evidence>
<keyword evidence="7" id="KW-0406">Ion transport</keyword>
<feature type="transmembrane region" description="Helical" evidence="9">
    <location>
        <begin position="340"/>
        <end position="360"/>
    </location>
</feature>
<dbReference type="PANTHER" id="PTHR43562:SF1">
    <property type="entry name" value="NA(+)_H(+) ANTIPORTER YJBQ-RELATED"/>
    <property type="match status" value="1"/>
</dbReference>
<dbReference type="InterPro" id="IPR036291">
    <property type="entry name" value="NAD(P)-bd_dom_sf"/>
</dbReference>
<evidence type="ECO:0000256" key="4">
    <source>
        <dbReference type="ARBA" id="ARBA00022449"/>
    </source>
</evidence>
<feature type="transmembrane region" description="Helical" evidence="9">
    <location>
        <begin position="101"/>
        <end position="126"/>
    </location>
</feature>